<dbReference type="RefSeq" id="WP_126153243.1">
    <property type="nucleotide sequence ID" value="NZ_UZWE01000021.1"/>
</dbReference>
<dbReference type="AlphaFoldDB" id="A0A447IJB3"/>
<dbReference type="Proteomes" id="UP000270743">
    <property type="component" value="Unassembled WGS sequence"/>
</dbReference>
<accession>A0A447IJB3</accession>
<reference evidence="1 2" key="1">
    <citation type="submission" date="2018-12" db="EMBL/GenBank/DDBJ databases">
        <authorList>
            <person name="Criscuolo A."/>
        </authorList>
    </citation>
    <scope>NUCLEOTIDE SEQUENCE [LARGE SCALE GENOMIC DNA]</scope>
    <source>
        <strain evidence="1">ACIP1116241</strain>
    </source>
</reference>
<evidence type="ECO:0000313" key="2">
    <source>
        <dbReference type="Proteomes" id="UP000270743"/>
    </source>
</evidence>
<gene>
    <name evidence="1" type="ORF">PARHAE_00728</name>
</gene>
<name>A0A447IJB3_9RHOB</name>
<protein>
    <submittedName>
        <fullName evidence="1">Uncharacterized protein</fullName>
    </submittedName>
</protein>
<organism evidence="1 2">
    <name type="scientific">Paracoccus haematequi</name>
    <dbReference type="NCBI Taxonomy" id="2491866"/>
    <lineage>
        <taxon>Bacteria</taxon>
        <taxon>Pseudomonadati</taxon>
        <taxon>Pseudomonadota</taxon>
        <taxon>Alphaproteobacteria</taxon>
        <taxon>Rhodobacterales</taxon>
        <taxon>Paracoccaceae</taxon>
        <taxon>Paracoccus</taxon>
    </lineage>
</organism>
<evidence type="ECO:0000313" key="1">
    <source>
        <dbReference type="EMBL" id="VDS07551.1"/>
    </source>
</evidence>
<proteinExistence type="predicted"/>
<dbReference type="EMBL" id="UZWE01000021">
    <property type="protein sequence ID" value="VDS07551.1"/>
    <property type="molecule type" value="Genomic_DNA"/>
</dbReference>
<sequence length="69" mass="7516">MTANPDYEAIARAHGWTEVDRDPSEDRCEDGPCLWHEGADYAAPLGAWRDACELLGILDADGNLIAEDA</sequence>
<keyword evidence="2" id="KW-1185">Reference proteome</keyword>